<dbReference type="EMBL" id="SSTD01006251">
    <property type="protein sequence ID" value="TYK20575.1"/>
    <property type="molecule type" value="Genomic_DNA"/>
</dbReference>
<dbReference type="GO" id="GO:0004813">
    <property type="term" value="F:alanine-tRNA ligase activity"/>
    <property type="evidence" value="ECO:0007669"/>
    <property type="project" value="UniProtKB-EC"/>
</dbReference>
<feature type="domain" description="Alanyl-transfer RNA synthetases family profile" evidence="13">
    <location>
        <begin position="32"/>
        <end position="237"/>
    </location>
</feature>
<dbReference type="FunFam" id="3.30.930.10:FF:000011">
    <property type="entry name" value="Alanine--tRNA ligase, cytoplasmic"/>
    <property type="match status" value="1"/>
</dbReference>
<comment type="similarity">
    <text evidence="1">Belongs to the class-II aminoacyl-tRNA synthetase family.</text>
</comment>
<dbReference type="Pfam" id="PF01411">
    <property type="entry name" value="tRNA-synt_2c"/>
    <property type="match status" value="1"/>
</dbReference>
<dbReference type="InterPro" id="IPR018164">
    <property type="entry name" value="Ala-tRNA-synth_IIc_N"/>
</dbReference>
<name>A0A5D3DAI6_CUCMM</name>
<dbReference type="GO" id="GO:0046872">
    <property type="term" value="F:metal ion binding"/>
    <property type="evidence" value="ECO:0007669"/>
    <property type="project" value="UniProtKB-KW"/>
</dbReference>
<evidence type="ECO:0000256" key="6">
    <source>
        <dbReference type="ARBA" id="ARBA00022741"/>
    </source>
</evidence>
<keyword evidence="3" id="KW-0820">tRNA-binding</keyword>
<reference evidence="14 15" key="1">
    <citation type="submission" date="2019-08" db="EMBL/GenBank/DDBJ databases">
        <title>Draft genome sequences of two oriental melons (Cucumis melo L. var makuwa).</title>
        <authorList>
            <person name="Kwon S.-Y."/>
        </authorList>
    </citation>
    <scope>NUCLEOTIDE SEQUENCE [LARGE SCALE GENOMIC DNA]</scope>
    <source>
        <strain evidence="15">cv. Chang Bougi</strain>
        <tissue evidence="14">Leaf</tissue>
    </source>
</reference>
<evidence type="ECO:0000256" key="5">
    <source>
        <dbReference type="ARBA" id="ARBA00022723"/>
    </source>
</evidence>
<evidence type="ECO:0000256" key="9">
    <source>
        <dbReference type="ARBA" id="ARBA00022884"/>
    </source>
</evidence>
<dbReference type="AlphaFoldDB" id="A0A5D3DAI6"/>
<keyword evidence="9" id="KW-0694">RNA-binding</keyword>
<dbReference type="Proteomes" id="UP000321947">
    <property type="component" value="Unassembled WGS sequence"/>
</dbReference>
<evidence type="ECO:0000259" key="13">
    <source>
        <dbReference type="PROSITE" id="PS50860"/>
    </source>
</evidence>
<keyword evidence="11" id="KW-0030">Aminoacyl-tRNA synthetase</keyword>
<accession>A0A5D3DAI6</accession>
<dbReference type="GO" id="GO:0009507">
    <property type="term" value="C:chloroplast"/>
    <property type="evidence" value="ECO:0007669"/>
    <property type="project" value="TreeGrafter"/>
</dbReference>
<evidence type="ECO:0000256" key="12">
    <source>
        <dbReference type="ARBA" id="ARBA00048300"/>
    </source>
</evidence>
<dbReference type="GO" id="GO:0000049">
    <property type="term" value="F:tRNA binding"/>
    <property type="evidence" value="ECO:0007669"/>
    <property type="project" value="UniProtKB-KW"/>
</dbReference>
<dbReference type="InterPro" id="IPR050058">
    <property type="entry name" value="Ala-tRNA_ligase"/>
</dbReference>
<proteinExistence type="inferred from homology"/>
<evidence type="ECO:0000256" key="4">
    <source>
        <dbReference type="ARBA" id="ARBA00022598"/>
    </source>
</evidence>
<dbReference type="PANTHER" id="PTHR11777">
    <property type="entry name" value="ALANYL-TRNA SYNTHETASE"/>
    <property type="match status" value="1"/>
</dbReference>
<keyword evidence="10" id="KW-0648">Protein biosynthesis</keyword>
<keyword evidence="8" id="KW-0067">ATP-binding</keyword>
<evidence type="ECO:0000256" key="10">
    <source>
        <dbReference type="ARBA" id="ARBA00022917"/>
    </source>
</evidence>
<dbReference type="GO" id="GO:0005524">
    <property type="term" value="F:ATP binding"/>
    <property type="evidence" value="ECO:0007669"/>
    <property type="project" value="UniProtKB-KW"/>
</dbReference>
<keyword evidence="4 14" id="KW-0436">Ligase</keyword>
<sequence>MASACRQLLKIVSRKNMTNTRKENFGQTLPRYPVSRIREVYLAVFKRQSPTRVNSSPCYHRRQLLPLPHRARASRGTLTLLTTGTLPARDVRWVSVVGMNQFKPIFLGTVDPNTSLSKLTRACNTQKCIHAGGRHNDLDDVGKDTYHHTFFEMLGNWSFGDYFKKEAITWAWELLTQVYKLPTDRIYATYFGGDEKAGLAPDNEARDIWLKFLPAERVLPFGCKDNFWEMGDTGPCG</sequence>
<keyword evidence="5" id="KW-0479">Metal-binding</keyword>
<dbReference type="InterPro" id="IPR045864">
    <property type="entry name" value="aa-tRNA-synth_II/BPL/LPL"/>
</dbReference>
<organism evidence="14 15">
    <name type="scientific">Cucumis melo var. makuwa</name>
    <name type="common">Oriental melon</name>
    <dbReference type="NCBI Taxonomy" id="1194695"/>
    <lineage>
        <taxon>Eukaryota</taxon>
        <taxon>Viridiplantae</taxon>
        <taxon>Streptophyta</taxon>
        <taxon>Embryophyta</taxon>
        <taxon>Tracheophyta</taxon>
        <taxon>Spermatophyta</taxon>
        <taxon>Magnoliopsida</taxon>
        <taxon>eudicotyledons</taxon>
        <taxon>Gunneridae</taxon>
        <taxon>Pentapetalae</taxon>
        <taxon>rosids</taxon>
        <taxon>fabids</taxon>
        <taxon>Cucurbitales</taxon>
        <taxon>Cucurbitaceae</taxon>
        <taxon>Benincaseae</taxon>
        <taxon>Cucumis</taxon>
    </lineage>
</organism>
<evidence type="ECO:0000256" key="7">
    <source>
        <dbReference type="ARBA" id="ARBA00022833"/>
    </source>
</evidence>
<evidence type="ECO:0000256" key="1">
    <source>
        <dbReference type="ARBA" id="ARBA00008226"/>
    </source>
</evidence>
<dbReference type="Gene3D" id="3.30.930.10">
    <property type="entry name" value="Bira Bifunctional Protein, Domain 2"/>
    <property type="match status" value="1"/>
</dbReference>
<comment type="catalytic activity">
    <reaction evidence="12">
        <text>tRNA(Ala) + L-alanine + ATP = L-alanyl-tRNA(Ala) + AMP + diphosphate</text>
        <dbReference type="Rhea" id="RHEA:12540"/>
        <dbReference type="Rhea" id="RHEA-COMP:9657"/>
        <dbReference type="Rhea" id="RHEA-COMP:9923"/>
        <dbReference type="ChEBI" id="CHEBI:30616"/>
        <dbReference type="ChEBI" id="CHEBI:33019"/>
        <dbReference type="ChEBI" id="CHEBI:57972"/>
        <dbReference type="ChEBI" id="CHEBI:78442"/>
        <dbReference type="ChEBI" id="CHEBI:78497"/>
        <dbReference type="ChEBI" id="CHEBI:456215"/>
        <dbReference type="EC" id="6.1.1.7"/>
    </reaction>
</comment>
<dbReference type="InterPro" id="IPR018165">
    <property type="entry name" value="Ala-tRNA-synth_IIc_core"/>
</dbReference>
<dbReference type="EC" id="6.1.1.7" evidence="2"/>
<keyword evidence="6" id="KW-0547">Nucleotide-binding</keyword>
<evidence type="ECO:0000256" key="2">
    <source>
        <dbReference type="ARBA" id="ARBA00013168"/>
    </source>
</evidence>
<evidence type="ECO:0000313" key="14">
    <source>
        <dbReference type="EMBL" id="TYK20575.1"/>
    </source>
</evidence>
<protein>
    <recommendedName>
        <fullName evidence="2">alanine--tRNA ligase</fullName>
        <ecNumber evidence="2">6.1.1.7</ecNumber>
    </recommendedName>
</protein>
<evidence type="ECO:0000256" key="11">
    <source>
        <dbReference type="ARBA" id="ARBA00023146"/>
    </source>
</evidence>
<dbReference type="PANTHER" id="PTHR11777:SF9">
    <property type="entry name" value="ALANINE--TRNA LIGASE, CYTOPLASMIC"/>
    <property type="match status" value="1"/>
</dbReference>
<evidence type="ECO:0000256" key="3">
    <source>
        <dbReference type="ARBA" id="ARBA00022555"/>
    </source>
</evidence>
<evidence type="ECO:0000313" key="15">
    <source>
        <dbReference type="Proteomes" id="UP000321947"/>
    </source>
</evidence>
<dbReference type="GO" id="GO:0006419">
    <property type="term" value="P:alanyl-tRNA aminoacylation"/>
    <property type="evidence" value="ECO:0007669"/>
    <property type="project" value="InterPro"/>
</dbReference>
<dbReference type="GO" id="GO:0002161">
    <property type="term" value="F:aminoacyl-tRNA deacylase activity"/>
    <property type="evidence" value="ECO:0007669"/>
    <property type="project" value="TreeGrafter"/>
</dbReference>
<dbReference type="GO" id="GO:0005739">
    <property type="term" value="C:mitochondrion"/>
    <property type="evidence" value="ECO:0007669"/>
    <property type="project" value="TreeGrafter"/>
</dbReference>
<comment type="caution">
    <text evidence="14">The sequence shown here is derived from an EMBL/GenBank/DDBJ whole genome shotgun (WGS) entry which is preliminary data.</text>
</comment>
<gene>
    <name evidence="14" type="ORF">E5676_scaffold237G001690</name>
</gene>
<keyword evidence="7" id="KW-0862">Zinc</keyword>
<dbReference type="PROSITE" id="PS50860">
    <property type="entry name" value="AA_TRNA_LIGASE_II_ALA"/>
    <property type="match status" value="1"/>
</dbReference>
<evidence type="ECO:0000256" key="8">
    <source>
        <dbReference type="ARBA" id="ARBA00022840"/>
    </source>
</evidence>
<dbReference type="SUPFAM" id="SSF55681">
    <property type="entry name" value="Class II aaRS and biotin synthetases"/>
    <property type="match status" value="1"/>
</dbReference>